<dbReference type="VEuPathDB" id="TrichDB:TRFO_18660"/>
<dbReference type="Proteomes" id="UP000179807">
    <property type="component" value="Unassembled WGS sequence"/>
</dbReference>
<dbReference type="GeneID" id="94835011"/>
<proteinExistence type="predicted"/>
<name>A0A1J4KPQ3_9EUKA</name>
<comment type="caution">
    <text evidence="2">The sequence shown here is derived from an EMBL/GenBank/DDBJ whole genome shotgun (WGS) entry which is preliminary data.</text>
</comment>
<feature type="compositionally biased region" description="Acidic residues" evidence="1">
    <location>
        <begin position="57"/>
        <end position="76"/>
    </location>
</feature>
<dbReference type="AlphaFoldDB" id="A0A1J4KPQ3"/>
<accession>A0A1J4KPQ3</accession>
<dbReference type="RefSeq" id="XP_068364908.1">
    <property type="nucleotide sequence ID" value="XM_068500307.1"/>
</dbReference>
<protein>
    <submittedName>
        <fullName evidence="2">Uncharacterized protein</fullName>
    </submittedName>
</protein>
<gene>
    <name evidence="2" type="ORF">TRFO_18660</name>
</gene>
<feature type="compositionally biased region" description="Basic and acidic residues" evidence="1">
    <location>
        <begin position="39"/>
        <end position="56"/>
    </location>
</feature>
<evidence type="ECO:0000256" key="1">
    <source>
        <dbReference type="SAM" id="MobiDB-lite"/>
    </source>
</evidence>
<feature type="compositionally biased region" description="Acidic residues" evidence="1">
    <location>
        <begin position="21"/>
        <end position="38"/>
    </location>
</feature>
<sequence>MKEKKCNVIVAKPTPSPTPMEELEDIPDDEYIPYEENEQNNHENNDDEITRKRQNDDADDEEDNEISEWSDDNDEI</sequence>
<reference evidence="2" key="1">
    <citation type="submission" date="2016-10" db="EMBL/GenBank/DDBJ databases">
        <authorList>
            <person name="Benchimol M."/>
            <person name="Almeida L.G."/>
            <person name="Vasconcelos A.T."/>
            <person name="Perreira-Neves A."/>
            <person name="Rosa I.A."/>
            <person name="Tasca T."/>
            <person name="Bogo M.R."/>
            <person name="de Souza W."/>
        </authorList>
    </citation>
    <scope>NUCLEOTIDE SEQUENCE [LARGE SCALE GENOMIC DNA]</scope>
    <source>
        <strain evidence="2">K</strain>
    </source>
</reference>
<evidence type="ECO:0000313" key="3">
    <source>
        <dbReference type="Proteomes" id="UP000179807"/>
    </source>
</evidence>
<organism evidence="2 3">
    <name type="scientific">Tritrichomonas foetus</name>
    <dbReference type="NCBI Taxonomy" id="1144522"/>
    <lineage>
        <taxon>Eukaryota</taxon>
        <taxon>Metamonada</taxon>
        <taxon>Parabasalia</taxon>
        <taxon>Tritrichomonadida</taxon>
        <taxon>Tritrichomonadidae</taxon>
        <taxon>Tritrichomonas</taxon>
    </lineage>
</organism>
<dbReference type="EMBL" id="MLAK01000579">
    <property type="protein sequence ID" value="OHT11772.1"/>
    <property type="molecule type" value="Genomic_DNA"/>
</dbReference>
<evidence type="ECO:0000313" key="2">
    <source>
        <dbReference type="EMBL" id="OHT11772.1"/>
    </source>
</evidence>
<keyword evidence="3" id="KW-1185">Reference proteome</keyword>
<feature type="region of interest" description="Disordered" evidence="1">
    <location>
        <begin position="1"/>
        <end position="76"/>
    </location>
</feature>